<sequence length="439" mass="51285">MLQSCTKITVSSVMAECREEEPPPPPEPEEKCFHEYVEHLKRLQGGDYKKPALGDCAEAERRNELQFKEMKNCIDSLIRENENLRKENVTKTNITVSFKKKLAEKEKVVMSLTAEIDELNCQLLKNKDVQNLSAQFECEKNRLIQENERIICQLKNLKWKFVELKEEHSKCSNDEKDCSRNNTIYDEIVNQPMDLEETYIADQLSEQDRVLQELIAKIELRDRNFQQLKCLQNSQCIISEKEYNQLVKLIEEQANEIDLLTHLIPVASHHFLRKALNCSDQRLFEAFQVMVRSATCHSLQFTKADNLELLQEVAELQNAVCESGGEAKGTESLSRRIKRIKCKIKSRVQREEARRKELSRQLGIYRCQFVTLQKEIEELRHTNPTTAKDDIKIRVEKEKALSQVICHVNKQRRELHTKINALEKALVNIEKVNEFLVQM</sequence>
<keyword evidence="1" id="KW-0175">Coiled coil</keyword>
<dbReference type="EMBL" id="OV725081">
    <property type="protein sequence ID" value="CAH1402043.1"/>
    <property type="molecule type" value="Genomic_DNA"/>
</dbReference>
<dbReference type="AlphaFoldDB" id="A0A9P0HGF5"/>
<name>A0A9P0HGF5_NEZVI</name>
<accession>A0A9P0HGF5</accession>
<evidence type="ECO:0000256" key="1">
    <source>
        <dbReference type="SAM" id="Coils"/>
    </source>
</evidence>
<evidence type="ECO:0000313" key="3">
    <source>
        <dbReference type="Proteomes" id="UP001152798"/>
    </source>
</evidence>
<organism evidence="2 3">
    <name type="scientific">Nezara viridula</name>
    <name type="common">Southern green stink bug</name>
    <name type="synonym">Cimex viridulus</name>
    <dbReference type="NCBI Taxonomy" id="85310"/>
    <lineage>
        <taxon>Eukaryota</taxon>
        <taxon>Metazoa</taxon>
        <taxon>Ecdysozoa</taxon>
        <taxon>Arthropoda</taxon>
        <taxon>Hexapoda</taxon>
        <taxon>Insecta</taxon>
        <taxon>Pterygota</taxon>
        <taxon>Neoptera</taxon>
        <taxon>Paraneoptera</taxon>
        <taxon>Hemiptera</taxon>
        <taxon>Heteroptera</taxon>
        <taxon>Panheteroptera</taxon>
        <taxon>Pentatomomorpha</taxon>
        <taxon>Pentatomoidea</taxon>
        <taxon>Pentatomidae</taxon>
        <taxon>Pentatominae</taxon>
        <taxon>Nezara</taxon>
    </lineage>
</organism>
<proteinExistence type="predicted"/>
<protein>
    <submittedName>
        <fullName evidence="2">Uncharacterized protein</fullName>
    </submittedName>
</protein>
<dbReference type="Proteomes" id="UP001152798">
    <property type="component" value="Chromosome 5"/>
</dbReference>
<reference evidence="2" key="1">
    <citation type="submission" date="2022-01" db="EMBL/GenBank/DDBJ databases">
        <authorList>
            <person name="King R."/>
        </authorList>
    </citation>
    <scope>NUCLEOTIDE SEQUENCE</scope>
</reference>
<gene>
    <name evidence="2" type="ORF">NEZAVI_LOCUS10958</name>
</gene>
<evidence type="ECO:0000313" key="2">
    <source>
        <dbReference type="EMBL" id="CAH1402043.1"/>
    </source>
</evidence>
<keyword evidence="3" id="KW-1185">Reference proteome</keyword>
<feature type="coiled-coil region" evidence="1">
    <location>
        <begin position="67"/>
        <end position="167"/>
    </location>
</feature>